<gene>
    <name evidence="3" type="ORF">GSPATT00020400001</name>
</gene>
<name>A0DUL1_PARTE</name>
<dbReference type="GeneID" id="5039910"/>
<evidence type="ECO:0008006" key="5">
    <source>
        <dbReference type="Google" id="ProtNLM"/>
    </source>
</evidence>
<evidence type="ECO:0000256" key="1">
    <source>
        <dbReference type="SAM" id="Coils"/>
    </source>
</evidence>
<dbReference type="SUPFAM" id="SSF55781">
    <property type="entry name" value="GAF domain-like"/>
    <property type="match status" value="1"/>
</dbReference>
<proteinExistence type="predicted"/>
<evidence type="ECO:0000256" key="2">
    <source>
        <dbReference type="SAM" id="MobiDB-lite"/>
    </source>
</evidence>
<dbReference type="KEGG" id="ptm:GSPATT00020400001"/>
<dbReference type="OrthoDB" id="292444at2759"/>
<evidence type="ECO:0000313" key="4">
    <source>
        <dbReference type="Proteomes" id="UP000000600"/>
    </source>
</evidence>
<dbReference type="AlphaFoldDB" id="A0DUL1"/>
<dbReference type="Proteomes" id="UP000000600">
    <property type="component" value="Unassembled WGS sequence"/>
</dbReference>
<dbReference type="HOGENOM" id="CLU_431796_0_0_1"/>
<reference evidence="3 4" key="1">
    <citation type="journal article" date="2006" name="Nature">
        <title>Global trends of whole-genome duplications revealed by the ciliate Paramecium tetraurelia.</title>
        <authorList>
            <consortium name="Genoscope"/>
            <person name="Aury J.-M."/>
            <person name="Jaillon O."/>
            <person name="Duret L."/>
            <person name="Noel B."/>
            <person name="Jubin C."/>
            <person name="Porcel B.M."/>
            <person name="Segurens B."/>
            <person name="Daubin V."/>
            <person name="Anthouard V."/>
            <person name="Aiach N."/>
            <person name="Arnaiz O."/>
            <person name="Billaut A."/>
            <person name="Beisson J."/>
            <person name="Blanc I."/>
            <person name="Bouhouche K."/>
            <person name="Camara F."/>
            <person name="Duharcourt S."/>
            <person name="Guigo R."/>
            <person name="Gogendeau D."/>
            <person name="Katinka M."/>
            <person name="Keller A.-M."/>
            <person name="Kissmehl R."/>
            <person name="Klotz C."/>
            <person name="Koll F."/>
            <person name="Le Moue A."/>
            <person name="Lepere C."/>
            <person name="Malinsky S."/>
            <person name="Nowacki M."/>
            <person name="Nowak J.K."/>
            <person name="Plattner H."/>
            <person name="Poulain J."/>
            <person name="Ruiz F."/>
            <person name="Serrano V."/>
            <person name="Zagulski M."/>
            <person name="Dessen P."/>
            <person name="Betermier M."/>
            <person name="Weissenbach J."/>
            <person name="Scarpelli C."/>
            <person name="Schachter V."/>
            <person name="Sperling L."/>
            <person name="Meyer E."/>
            <person name="Cohen J."/>
            <person name="Wincker P."/>
        </authorList>
    </citation>
    <scope>NUCLEOTIDE SEQUENCE [LARGE SCALE GENOMIC DNA]</scope>
    <source>
        <strain evidence="3 4">Stock d4-2</strain>
    </source>
</reference>
<dbReference type="EMBL" id="CT868585">
    <property type="protein sequence ID" value="CAK86728.1"/>
    <property type="molecule type" value="Genomic_DNA"/>
</dbReference>
<organism evidence="3 4">
    <name type="scientific">Paramecium tetraurelia</name>
    <dbReference type="NCBI Taxonomy" id="5888"/>
    <lineage>
        <taxon>Eukaryota</taxon>
        <taxon>Sar</taxon>
        <taxon>Alveolata</taxon>
        <taxon>Ciliophora</taxon>
        <taxon>Intramacronucleata</taxon>
        <taxon>Oligohymenophorea</taxon>
        <taxon>Peniculida</taxon>
        <taxon>Parameciidae</taxon>
        <taxon>Paramecium</taxon>
    </lineage>
</organism>
<feature type="coiled-coil region" evidence="1">
    <location>
        <begin position="209"/>
        <end position="236"/>
    </location>
</feature>
<sequence>MSKKRLDRLDAGQCSTDRSHHKNNNSTDLNFTLHQRLNSNVDEQLQSKITFFSKFKQKDMPQVNDSLQGMAQTLSKVSFNEIQHHQLQREYEKIKTELAQFRAQQIKLYSTITKLQKDNQTLMEKLKFYDEEKLNLQRKIQIEQKQNEELTKKLKRSEQRIQIILESNIIFQKDQIKTTLLDTLHENEHYKMEAIQKQKDLQKYYMIINHRLQINNSNLNHKLNRLTNRIVAAQRHQTESEFIDQDKMVITFTEIPTNFIFRHIFQNIECKQFISTSLEQTPEQFGSHFNLIPQDQKKIHLIWLFNHMVNYREFSQQHNNFIIKLTELIVIKTYPELYSFIQNISQFLKVQRLTLWLRDYWTGFFETIQEGQSQKIICSKGSFKDCLEQREAVNKLTAQRHLLYQDSKGDDIYQENTYLYPLITDTVLPAGLLEVFQPTQNNSYSDIQYFTALLGTFVKIVVQKIENEIVMQNVAKQKDILISQFLCLMQSNDKLQFTNSVKEMQSKLLQISTCEIIFIENNQMFKYDRQGLQSISCIAGVCGQIAQNQKPAFFSNLTKQVHYNQLIDMYTLAPVYIYPIVQDNECKAVIELTLTNKQIDRHRFRDPLTSLNQQSNQARMFCECVQTAYLCKFN</sequence>
<keyword evidence="1" id="KW-0175">Coiled coil</keyword>
<dbReference type="RefSeq" id="XP_001454125.1">
    <property type="nucleotide sequence ID" value="XM_001454088.2"/>
</dbReference>
<keyword evidence="4" id="KW-1185">Reference proteome</keyword>
<dbReference type="InParanoid" id="A0DUL1"/>
<feature type="region of interest" description="Disordered" evidence="2">
    <location>
        <begin position="1"/>
        <end position="27"/>
    </location>
</feature>
<evidence type="ECO:0000313" key="3">
    <source>
        <dbReference type="EMBL" id="CAK86728.1"/>
    </source>
</evidence>
<dbReference type="OMA" id="HENEHYK"/>
<accession>A0DUL1</accession>
<feature type="coiled-coil region" evidence="1">
    <location>
        <begin position="84"/>
        <end position="167"/>
    </location>
</feature>
<protein>
    <recommendedName>
        <fullName evidence="5">GAF domain-containing protein</fullName>
    </recommendedName>
</protein>